<name>A0A6L9Y4Q7_9BURK</name>
<feature type="transmembrane region" description="Helical" evidence="5">
    <location>
        <begin position="59"/>
        <end position="81"/>
    </location>
</feature>
<dbReference type="EMBL" id="JAAGYR010000003">
    <property type="protein sequence ID" value="NEN75185.1"/>
    <property type="molecule type" value="Genomic_DNA"/>
</dbReference>
<evidence type="ECO:0000313" key="6">
    <source>
        <dbReference type="EMBL" id="NEN75185.1"/>
    </source>
</evidence>
<accession>A0A6L9Y4Q7</accession>
<reference evidence="6 7" key="1">
    <citation type="submission" date="2020-02" db="EMBL/GenBank/DDBJ databases">
        <title>Pelistega sp. NLN82 were isolated from wild rodents of the Hainan Island.</title>
        <authorList>
            <person name="Niu N."/>
            <person name="Zhou J."/>
        </authorList>
    </citation>
    <scope>NUCLEOTIDE SEQUENCE [LARGE SCALE GENOMIC DNA]</scope>
    <source>
        <strain evidence="6 7">NLN82</strain>
    </source>
</reference>
<dbReference type="RefSeq" id="WP_163763909.1">
    <property type="nucleotide sequence ID" value="NZ_JAAGYR010000003.1"/>
</dbReference>
<comment type="caution">
    <text evidence="6">The sequence shown here is derived from an EMBL/GenBank/DDBJ whole genome shotgun (WGS) entry which is preliminary data.</text>
</comment>
<keyword evidence="3 5" id="KW-1133">Transmembrane helix</keyword>
<keyword evidence="4 5" id="KW-0472">Membrane</keyword>
<dbReference type="InterPro" id="IPR003825">
    <property type="entry name" value="Colicin-V_CvpA"/>
</dbReference>
<dbReference type="Proteomes" id="UP000477651">
    <property type="component" value="Unassembled WGS sequence"/>
</dbReference>
<dbReference type="InterPro" id="IPR052719">
    <property type="entry name" value="CvpA-like"/>
</dbReference>
<comment type="subcellular location">
    <subcellularLocation>
        <location evidence="1">Membrane</location>
        <topology evidence="1">Multi-pass membrane protein</topology>
    </subcellularLocation>
</comment>
<dbReference type="GO" id="GO:0009403">
    <property type="term" value="P:toxin biosynthetic process"/>
    <property type="evidence" value="ECO:0007669"/>
    <property type="project" value="InterPro"/>
</dbReference>
<proteinExistence type="predicted"/>
<evidence type="ECO:0000256" key="5">
    <source>
        <dbReference type="SAM" id="Phobius"/>
    </source>
</evidence>
<dbReference type="PANTHER" id="PTHR36926:SF1">
    <property type="entry name" value="COLICIN V PRODUCTION PROTEIN"/>
    <property type="match status" value="1"/>
</dbReference>
<dbReference type="AlphaFoldDB" id="A0A6L9Y4Q7"/>
<organism evidence="6 7">
    <name type="scientific">Pelistega ratti</name>
    <dbReference type="NCBI Taxonomy" id="2652177"/>
    <lineage>
        <taxon>Bacteria</taxon>
        <taxon>Pseudomonadati</taxon>
        <taxon>Pseudomonadota</taxon>
        <taxon>Betaproteobacteria</taxon>
        <taxon>Burkholderiales</taxon>
        <taxon>Alcaligenaceae</taxon>
        <taxon>Pelistega</taxon>
    </lineage>
</organism>
<evidence type="ECO:0000256" key="3">
    <source>
        <dbReference type="ARBA" id="ARBA00022989"/>
    </source>
</evidence>
<gene>
    <name evidence="6" type="ORF">F9B74_02435</name>
</gene>
<evidence type="ECO:0000256" key="2">
    <source>
        <dbReference type="ARBA" id="ARBA00022692"/>
    </source>
</evidence>
<feature type="transmembrane region" description="Helical" evidence="5">
    <location>
        <begin position="101"/>
        <end position="123"/>
    </location>
</feature>
<dbReference type="Pfam" id="PF02674">
    <property type="entry name" value="Colicin_V"/>
    <property type="match status" value="1"/>
</dbReference>
<evidence type="ECO:0000256" key="1">
    <source>
        <dbReference type="ARBA" id="ARBA00004141"/>
    </source>
</evidence>
<feature type="transmembrane region" description="Helical" evidence="5">
    <location>
        <begin position="6"/>
        <end position="25"/>
    </location>
</feature>
<dbReference type="PANTHER" id="PTHR36926">
    <property type="entry name" value="COLICIN V PRODUCTION PROTEIN"/>
    <property type="match status" value="1"/>
</dbReference>
<dbReference type="GO" id="GO:0016020">
    <property type="term" value="C:membrane"/>
    <property type="evidence" value="ECO:0007669"/>
    <property type="project" value="UniProtKB-SubCell"/>
</dbReference>
<keyword evidence="7" id="KW-1185">Reference proteome</keyword>
<evidence type="ECO:0000313" key="7">
    <source>
        <dbReference type="Proteomes" id="UP000477651"/>
    </source>
</evidence>
<sequence>MTEFDYIFLAVLGASGILGFMRGFLKEAFSLVAYIAAGYAAAAWGPHALPWFSRMVDNIYISIALSYAVVFIAVLLIIGLINKTLSSVISQIGLGSADSILGLFFGLVRGLIIVLVVVILLGYTDMPQAPWWQNAKFSGVVIEIVHYLKTFVPSDMVKYLPY</sequence>
<protein>
    <submittedName>
        <fullName evidence="6">CvpA family protein</fullName>
    </submittedName>
</protein>
<evidence type="ECO:0000256" key="4">
    <source>
        <dbReference type="ARBA" id="ARBA00023136"/>
    </source>
</evidence>
<feature type="transmembrane region" description="Helical" evidence="5">
    <location>
        <begin position="32"/>
        <end position="53"/>
    </location>
</feature>
<keyword evidence="2 5" id="KW-0812">Transmembrane</keyword>